<dbReference type="EMBL" id="GBXM01056485">
    <property type="protein sequence ID" value="JAH52092.1"/>
    <property type="molecule type" value="Transcribed_RNA"/>
</dbReference>
<dbReference type="PROSITE" id="PS51257">
    <property type="entry name" value="PROKAR_LIPOPROTEIN"/>
    <property type="match status" value="1"/>
</dbReference>
<name>A0A0E9TF49_ANGAN</name>
<reference evidence="1" key="2">
    <citation type="journal article" date="2015" name="Fish Shellfish Immunol.">
        <title>Early steps in the European eel (Anguilla anguilla)-Vibrio vulnificus interaction in the gills: Role of the RtxA13 toxin.</title>
        <authorList>
            <person name="Callol A."/>
            <person name="Pajuelo D."/>
            <person name="Ebbesson L."/>
            <person name="Teles M."/>
            <person name="MacKenzie S."/>
            <person name="Amaro C."/>
        </authorList>
    </citation>
    <scope>NUCLEOTIDE SEQUENCE</scope>
</reference>
<sequence length="51" mass="5689">MRNVVLVKLHLSSKCDSTVNASQAIAVSCSIYQDRVPSILIPLFFSLIHSW</sequence>
<reference evidence="1" key="1">
    <citation type="submission" date="2014-11" db="EMBL/GenBank/DDBJ databases">
        <authorList>
            <person name="Amaro Gonzalez C."/>
        </authorList>
    </citation>
    <scope>NUCLEOTIDE SEQUENCE</scope>
</reference>
<accession>A0A0E9TF49</accession>
<proteinExistence type="predicted"/>
<organism evidence="1">
    <name type="scientific">Anguilla anguilla</name>
    <name type="common">European freshwater eel</name>
    <name type="synonym">Muraena anguilla</name>
    <dbReference type="NCBI Taxonomy" id="7936"/>
    <lineage>
        <taxon>Eukaryota</taxon>
        <taxon>Metazoa</taxon>
        <taxon>Chordata</taxon>
        <taxon>Craniata</taxon>
        <taxon>Vertebrata</taxon>
        <taxon>Euteleostomi</taxon>
        <taxon>Actinopterygii</taxon>
        <taxon>Neopterygii</taxon>
        <taxon>Teleostei</taxon>
        <taxon>Anguilliformes</taxon>
        <taxon>Anguillidae</taxon>
        <taxon>Anguilla</taxon>
    </lineage>
</organism>
<dbReference type="AlphaFoldDB" id="A0A0E9TF49"/>
<protein>
    <submittedName>
        <fullName evidence="1">Uncharacterized protein</fullName>
    </submittedName>
</protein>
<evidence type="ECO:0000313" key="1">
    <source>
        <dbReference type="EMBL" id="JAH52092.1"/>
    </source>
</evidence>